<evidence type="ECO:0000313" key="4">
    <source>
        <dbReference type="Proteomes" id="UP000000305"/>
    </source>
</evidence>
<protein>
    <recommendedName>
        <fullName evidence="2">Ty3 transposon capsid-like protein domain-containing protein</fullName>
    </recommendedName>
</protein>
<feature type="domain" description="Ty3 transposon capsid-like protein" evidence="2">
    <location>
        <begin position="52"/>
        <end position="132"/>
    </location>
</feature>
<dbReference type="Proteomes" id="UP000000305">
    <property type="component" value="Unassembled WGS sequence"/>
</dbReference>
<dbReference type="KEGG" id="dpx:DAPPUDRAFT_325562"/>
<proteinExistence type="predicted"/>
<dbReference type="HOGENOM" id="CLU_083426_2_0_1"/>
<accession>E9H543</accession>
<keyword evidence="4" id="KW-1185">Reference proteome</keyword>
<feature type="coiled-coil region" evidence="1">
    <location>
        <begin position="95"/>
        <end position="122"/>
    </location>
</feature>
<dbReference type="PANTHER" id="PTHR33223">
    <property type="entry name" value="CCHC-TYPE DOMAIN-CONTAINING PROTEIN"/>
    <property type="match status" value="1"/>
</dbReference>
<dbReference type="OrthoDB" id="6385111at2759"/>
<organism evidence="3 4">
    <name type="scientific">Daphnia pulex</name>
    <name type="common">Water flea</name>
    <dbReference type="NCBI Taxonomy" id="6669"/>
    <lineage>
        <taxon>Eukaryota</taxon>
        <taxon>Metazoa</taxon>
        <taxon>Ecdysozoa</taxon>
        <taxon>Arthropoda</taxon>
        <taxon>Crustacea</taxon>
        <taxon>Branchiopoda</taxon>
        <taxon>Diplostraca</taxon>
        <taxon>Cladocera</taxon>
        <taxon>Anomopoda</taxon>
        <taxon>Daphniidae</taxon>
        <taxon>Daphnia</taxon>
    </lineage>
</organism>
<gene>
    <name evidence="3" type="ORF">DAPPUDRAFT_325562</name>
</gene>
<dbReference type="InterPro" id="IPR045358">
    <property type="entry name" value="Ty3_capsid"/>
</dbReference>
<evidence type="ECO:0000313" key="3">
    <source>
        <dbReference type="EMBL" id="EFX73066.1"/>
    </source>
</evidence>
<dbReference type="PhylomeDB" id="E9H543"/>
<name>E9H543_DAPPU</name>
<reference evidence="3 4" key="1">
    <citation type="journal article" date="2011" name="Science">
        <title>The ecoresponsive genome of Daphnia pulex.</title>
        <authorList>
            <person name="Colbourne J.K."/>
            <person name="Pfrender M.E."/>
            <person name="Gilbert D."/>
            <person name="Thomas W.K."/>
            <person name="Tucker A."/>
            <person name="Oakley T.H."/>
            <person name="Tokishita S."/>
            <person name="Aerts A."/>
            <person name="Arnold G.J."/>
            <person name="Basu M.K."/>
            <person name="Bauer D.J."/>
            <person name="Caceres C.E."/>
            <person name="Carmel L."/>
            <person name="Casola C."/>
            <person name="Choi J.H."/>
            <person name="Detter J.C."/>
            <person name="Dong Q."/>
            <person name="Dusheyko S."/>
            <person name="Eads B.D."/>
            <person name="Frohlich T."/>
            <person name="Geiler-Samerotte K.A."/>
            <person name="Gerlach D."/>
            <person name="Hatcher P."/>
            <person name="Jogdeo S."/>
            <person name="Krijgsveld J."/>
            <person name="Kriventseva E.V."/>
            <person name="Kultz D."/>
            <person name="Laforsch C."/>
            <person name="Lindquist E."/>
            <person name="Lopez J."/>
            <person name="Manak J.R."/>
            <person name="Muller J."/>
            <person name="Pangilinan J."/>
            <person name="Patwardhan R.P."/>
            <person name="Pitluck S."/>
            <person name="Pritham E.J."/>
            <person name="Rechtsteiner A."/>
            <person name="Rho M."/>
            <person name="Rogozin I.B."/>
            <person name="Sakarya O."/>
            <person name="Salamov A."/>
            <person name="Schaack S."/>
            <person name="Shapiro H."/>
            <person name="Shiga Y."/>
            <person name="Skalitzky C."/>
            <person name="Smith Z."/>
            <person name="Souvorov A."/>
            <person name="Sung W."/>
            <person name="Tang Z."/>
            <person name="Tsuchiya D."/>
            <person name="Tu H."/>
            <person name="Vos H."/>
            <person name="Wang M."/>
            <person name="Wolf Y.I."/>
            <person name="Yamagata H."/>
            <person name="Yamada T."/>
            <person name="Ye Y."/>
            <person name="Shaw J.R."/>
            <person name="Andrews J."/>
            <person name="Crease T.J."/>
            <person name="Tang H."/>
            <person name="Lucas S.M."/>
            <person name="Robertson H.M."/>
            <person name="Bork P."/>
            <person name="Koonin E.V."/>
            <person name="Zdobnov E.M."/>
            <person name="Grigoriev I.V."/>
            <person name="Lynch M."/>
            <person name="Boore J.L."/>
        </authorList>
    </citation>
    <scope>NUCLEOTIDE SEQUENCE [LARGE SCALE GENOMIC DNA]</scope>
</reference>
<dbReference type="InParanoid" id="E9H543"/>
<dbReference type="Pfam" id="PF19259">
    <property type="entry name" value="Ty3_capsid"/>
    <property type="match status" value="1"/>
</dbReference>
<sequence>MYRRPKVTCQLSELYSQDERKSIPVDKGKRGDQMINNWLKDAERVAQSAGCDAKDKIKYFSDRLRGDAADWHSDYIDHAADKEDNDAWEKALINRFLTETEIKNLKKQINELKQTTDQSSQTYISRLNHLYDIIHGKEVVLDEATAKPEAVDLA</sequence>
<evidence type="ECO:0000259" key="2">
    <source>
        <dbReference type="Pfam" id="PF19259"/>
    </source>
</evidence>
<evidence type="ECO:0000256" key="1">
    <source>
        <dbReference type="SAM" id="Coils"/>
    </source>
</evidence>
<dbReference type="EMBL" id="GL732593">
    <property type="protein sequence ID" value="EFX73066.1"/>
    <property type="molecule type" value="Genomic_DNA"/>
</dbReference>
<dbReference type="AlphaFoldDB" id="E9H543"/>
<keyword evidence="1" id="KW-0175">Coiled coil</keyword>
<dbReference type="PANTHER" id="PTHR33223:SF6">
    <property type="entry name" value="CCHC-TYPE DOMAIN-CONTAINING PROTEIN"/>
    <property type="match status" value="1"/>
</dbReference>